<feature type="compositionally biased region" description="Polar residues" evidence="1">
    <location>
        <begin position="188"/>
        <end position="197"/>
    </location>
</feature>
<proteinExistence type="predicted"/>
<evidence type="ECO:0000313" key="3">
    <source>
        <dbReference type="Proteomes" id="UP000002729"/>
    </source>
</evidence>
<evidence type="ECO:0000313" key="2">
    <source>
        <dbReference type="EMBL" id="EGB12895.1"/>
    </source>
</evidence>
<gene>
    <name evidence="2" type="ORF">AURANDRAFT_60957</name>
</gene>
<evidence type="ECO:0000256" key="1">
    <source>
        <dbReference type="SAM" id="MobiDB-lite"/>
    </source>
</evidence>
<dbReference type="AlphaFoldDB" id="F0XWX0"/>
<protein>
    <submittedName>
        <fullName evidence="2">Uncharacterized protein</fullName>
    </submittedName>
</protein>
<dbReference type="GeneID" id="20223255"/>
<sequence>MSFAPSQQPGGNSYYDYQSCALPSPAVDYSATDAPDVDVSLWIWDAADPDFLTCATTGVSFPNGDFEENTTTLGPTLAGHHVEVTAIKSAYPDGLHQCSACGDTGWRGETRYESDWRYGIYLQGCVDQYKNDFFLTSLDRLARDYASTGNETYAKVGLRMLDRFATNFGDFLWKDADSSWGTHDSRMRSSTMPTLRSAQRAPPGDAHSEETGVLAVTFREMAGAYEATQHTPLLPHLAAARAALADLPVAPVAPEPPRRSRRIAEEALEAALKKAERAAVEAVVADARLALSSGQAARERELAETEARSRPPWPTRRPPVEADQWTAIDDVPAEALAASEFALCRVPHKSLVEPWAAAVADVHARFLAEQDQGQERRDRALLWILALPQLLWRKPVVRRIFDVKTLAWSAADSNYYSTAASARRGASPVDKRASYVDNEYKAHAKQIDVEINGVSDGPMLRALSSLGGCVGLVFGQFSEASKDVSSLLADVATALSESRWISMGCACPDQAKALLSNELHREWGTTAAKYRARYLISGLKFVDGTWTSKARALSHRLEDDARRLADRAALATLTTNLRCDG</sequence>
<keyword evidence="3" id="KW-1185">Reference proteome</keyword>
<feature type="region of interest" description="Disordered" evidence="1">
    <location>
        <begin position="295"/>
        <end position="320"/>
    </location>
</feature>
<dbReference type="RefSeq" id="XP_009032520.1">
    <property type="nucleotide sequence ID" value="XM_009034272.1"/>
</dbReference>
<dbReference type="EMBL" id="GL833120">
    <property type="protein sequence ID" value="EGB12895.1"/>
    <property type="molecule type" value="Genomic_DNA"/>
</dbReference>
<reference evidence="2 3" key="1">
    <citation type="journal article" date="2011" name="Proc. Natl. Acad. Sci. U.S.A.">
        <title>Niche of harmful alga Aureococcus anophagefferens revealed through ecogenomics.</title>
        <authorList>
            <person name="Gobler C.J."/>
            <person name="Berry D.L."/>
            <person name="Dyhrman S.T."/>
            <person name="Wilhelm S.W."/>
            <person name="Salamov A."/>
            <person name="Lobanov A.V."/>
            <person name="Zhang Y."/>
            <person name="Collier J.L."/>
            <person name="Wurch L.L."/>
            <person name="Kustka A.B."/>
            <person name="Dill B.D."/>
            <person name="Shah M."/>
            <person name="VerBerkmoes N.C."/>
            <person name="Kuo A."/>
            <person name="Terry A."/>
            <person name="Pangilinan J."/>
            <person name="Lindquist E.A."/>
            <person name="Lucas S."/>
            <person name="Paulsen I.T."/>
            <person name="Hattenrath-Lehmann T.K."/>
            <person name="Talmage S.C."/>
            <person name="Walker E.A."/>
            <person name="Koch F."/>
            <person name="Burson A.M."/>
            <person name="Marcoval M.A."/>
            <person name="Tang Y.Z."/>
            <person name="Lecleir G.R."/>
            <person name="Coyne K.J."/>
            <person name="Berg G.M."/>
            <person name="Bertrand E.M."/>
            <person name="Saito M.A."/>
            <person name="Gladyshev V.N."/>
            <person name="Grigoriev I.V."/>
        </authorList>
    </citation>
    <scope>NUCLEOTIDE SEQUENCE [LARGE SCALE GENOMIC DNA]</scope>
    <source>
        <strain evidence="3">CCMP 1984</strain>
    </source>
</reference>
<organism evidence="3">
    <name type="scientific">Aureococcus anophagefferens</name>
    <name type="common">Harmful bloom alga</name>
    <dbReference type="NCBI Taxonomy" id="44056"/>
    <lineage>
        <taxon>Eukaryota</taxon>
        <taxon>Sar</taxon>
        <taxon>Stramenopiles</taxon>
        <taxon>Ochrophyta</taxon>
        <taxon>Pelagophyceae</taxon>
        <taxon>Pelagomonadales</taxon>
        <taxon>Pelagomonadaceae</taxon>
        <taxon>Aureococcus</taxon>
    </lineage>
</organism>
<feature type="compositionally biased region" description="Basic and acidic residues" evidence="1">
    <location>
        <begin position="297"/>
        <end position="309"/>
    </location>
</feature>
<accession>F0XWX0</accession>
<dbReference type="KEGG" id="aaf:AURANDRAFT_60957"/>
<dbReference type="Proteomes" id="UP000002729">
    <property type="component" value="Unassembled WGS sequence"/>
</dbReference>
<name>F0XWX0_AURAN</name>
<dbReference type="InParanoid" id="F0XWX0"/>
<feature type="region of interest" description="Disordered" evidence="1">
    <location>
        <begin position="181"/>
        <end position="208"/>
    </location>
</feature>